<reference evidence="2 3" key="1">
    <citation type="submission" date="2020-04" db="EMBL/GenBank/DDBJ databases">
        <title>Perkinsus olseni comparative genomics.</title>
        <authorList>
            <person name="Bogema D.R."/>
        </authorList>
    </citation>
    <scope>NUCLEOTIDE SEQUENCE [LARGE SCALE GENOMIC DNA]</scope>
    <source>
        <strain evidence="2 3">ATCC PRA-207</strain>
    </source>
</reference>
<feature type="non-terminal residue" evidence="2">
    <location>
        <position position="108"/>
    </location>
</feature>
<gene>
    <name evidence="2" type="ORF">FOZ63_021646</name>
</gene>
<keyword evidence="3" id="KW-1185">Reference proteome</keyword>
<accession>A0A7J6S030</accession>
<dbReference type="AlphaFoldDB" id="A0A7J6S030"/>
<evidence type="ECO:0000313" key="2">
    <source>
        <dbReference type="EMBL" id="KAF4725915.1"/>
    </source>
</evidence>
<name>A0A7J6S030_PEROL</name>
<sequence length="108" mass="11840">INGISTAFVLALLTGRALLLDIDSPIPLGMLLQPLPDSVDWRIPPSGVGAHPSVFVYVDNRKRLIRDLPFIANDTSRVMIFSHNHRDIGNILASEAFRESPGALAIRQ</sequence>
<keyword evidence="1" id="KW-0732">Signal</keyword>
<proteinExistence type="predicted"/>
<feature type="non-terminal residue" evidence="2">
    <location>
        <position position="1"/>
    </location>
</feature>
<dbReference type="OMA" id="VDWRIPP"/>
<feature type="signal peptide" evidence="1">
    <location>
        <begin position="1"/>
        <end position="19"/>
    </location>
</feature>
<dbReference type="EMBL" id="JABANO010021971">
    <property type="protein sequence ID" value="KAF4725915.1"/>
    <property type="molecule type" value="Genomic_DNA"/>
</dbReference>
<evidence type="ECO:0000313" key="3">
    <source>
        <dbReference type="Proteomes" id="UP000553632"/>
    </source>
</evidence>
<organism evidence="2 3">
    <name type="scientific">Perkinsus olseni</name>
    <name type="common">Perkinsus atlanticus</name>
    <dbReference type="NCBI Taxonomy" id="32597"/>
    <lineage>
        <taxon>Eukaryota</taxon>
        <taxon>Sar</taxon>
        <taxon>Alveolata</taxon>
        <taxon>Perkinsozoa</taxon>
        <taxon>Perkinsea</taxon>
        <taxon>Perkinsida</taxon>
        <taxon>Perkinsidae</taxon>
        <taxon>Perkinsus</taxon>
    </lineage>
</organism>
<dbReference type="Proteomes" id="UP000553632">
    <property type="component" value="Unassembled WGS sequence"/>
</dbReference>
<comment type="caution">
    <text evidence="2">The sequence shown here is derived from an EMBL/GenBank/DDBJ whole genome shotgun (WGS) entry which is preliminary data.</text>
</comment>
<evidence type="ECO:0000256" key="1">
    <source>
        <dbReference type="SAM" id="SignalP"/>
    </source>
</evidence>
<feature type="chain" id="PRO_5029499513" evidence="1">
    <location>
        <begin position="20"/>
        <end position="108"/>
    </location>
</feature>
<protein>
    <submittedName>
        <fullName evidence="2">Uncharacterized protein</fullName>
    </submittedName>
</protein>